<dbReference type="Pfam" id="PF01252">
    <property type="entry name" value="Peptidase_A8"/>
    <property type="match status" value="1"/>
</dbReference>
<feature type="transmembrane region" description="Helical" evidence="9">
    <location>
        <begin position="132"/>
        <end position="158"/>
    </location>
</feature>
<feature type="active site" evidence="9">
    <location>
        <position position="128"/>
    </location>
</feature>
<dbReference type="PANTHER" id="PTHR33695:SF1">
    <property type="entry name" value="LIPOPROTEIN SIGNAL PEPTIDASE"/>
    <property type="match status" value="1"/>
</dbReference>
<sequence>METSASRPVVARVPLVLAVAVLIVAVDQATKFWAESALPGRAPVPVLGEFLQLRLLYNPGAAFSIGAGATWIFTIITAVAVVVLIWFAVKPAPRVQTLALSLLLGGAVTHLLDRLFREPGFARGHVVDFIDYNGWFVGNVADIALFCGAVLLLIPALFGGDQAKKADDEN</sequence>
<dbReference type="GO" id="GO:0005886">
    <property type="term" value="C:plasma membrane"/>
    <property type="evidence" value="ECO:0007669"/>
    <property type="project" value="UniProtKB-SubCell"/>
</dbReference>
<keyword evidence="8 9" id="KW-0472">Membrane</keyword>
<dbReference type="PRINTS" id="PR00781">
    <property type="entry name" value="LIPOSIGPTASE"/>
</dbReference>
<comment type="function">
    <text evidence="9">This protein specifically catalyzes the removal of signal peptides from prolipoproteins.</text>
</comment>
<evidence type="ECO:0000256" key="3">
    <source>
        <dbReference type="ARBA" id="ARBA00022670"/>
    </source>
</evidence>
<evidence type="ECO:0000256" key="7">
    <source>
        <dbReference type="ARBA" id="ARBA00022989"/>
    </source>
</evidence>
<keyword evidence="4 9" id="KW-0812">Transmembrane</keyword>
<dbReference type="AlphaFoldDB" id="A0A1Y5X640"/>
<dbReference type="GO" id="GO:0004190">
    <property type="term" value="F:aspartic-type endopeptidase activity"/>
    <property type="evidence" value="ECO:0007669"/>
    <property type="project" value="UniProtKB-UniRule"/>
</dbReference>
<keyword evidence="3 9" id="KW-0645">Protease</keyword>
<keyword evidence="12" id="KW-1185">Reference proteome</keyword>
<comment type="catalytic activity">
    <reaction evidence="9">
        <text>Release of signal peptides from bacterial membrane prolipoproteins. Hydrolyzes -Xaa-Yaa-Zaa-|-(S,diacylglyceryl)Cys-, in which Xaa is hydrophobic (preferably Leu), and Yaa (Ala or Ser) and Zaa (Gly or Ala) have small, neutral side chains.</text>
        <dbReference type="EC" id="3.4.23.36"/>
    </reaction>
</comment>
<keyword evidence="5 9" id="KW-0064">Aspartyl protease</keyword>
<feature type="transmembrane region" description="Helical" evidence="9">
    <location>
        <begin position="61"/>
        <end position="88"/>
    </location>
</feature>
<accession>A0A1Y5X640</accession>
<dbReference type="RefSeq" id="WP_033392188.1">
    <property type="nucleotide sequence ID" value="NZ_FWXV01000001.1"/>
</dbReference>
<comment type="caution">
    <text evidence="9">Lacks conserved residue(s) required for the propagation of feature annotation.</text>
</comment>
<keyword evidence="6 9" id="KW-0378">Hydrolase</keyword>
<dbReference type="Proteomes" id="UP000192674">
    <property type="component" value="Unassembled WGS sequence"/>
</dbReference>
<evidence type="ECO:0000256" key="1">
    <source>
        <dbReference type="ARBA" id="ARBA00006139"/>
    </source>
</evidence>
<evidence type="ECO:0000256" key="5">
    <source>
        <dbReference type="ARBA" id="ARBA00022750"/>
    </source>
</evidence>
<evidence type="ECO:0000256" key="6">
    <source>
        <dbReference type="ARBA" id="ARBA00022801"/>
    </source>
</evidence>
<evidence type="ECO:0000256" key="10">
    <source>
        <dbReference type="RuleBase" id="RU004181"/>
    </source>
</evidence>
<reference evidence="11 12" key="1">
    <citation type="submission" date="2017-04" db="EMBL/GenBank/DDBJ databases">
        <authorList>
            <person name="Afonso C.L."/>
            <person name="Miller P.J."/>
            <person name="Scott M.A."/>
            <person name="Spackman E."/>
            <person name="Goraichik I."/>
            <person name="Dimitrov K.M."/>
            <person name="Suarez D.L."/>
            <person name="Swayne D.E."/>
        </authorList>
    </citation>
    <scope>NUCLEOTIDE SEQUENCE [LARGE SCALE GENOMIC DNA]</scope>
    <source>
        <strain evidence="11 12">DSM 43828</strain>
    </source>
</reference>
<proteinExistence type="inferred from homology"/>
<comment type="subcellular location">
    <subcellularLocation>
        <location evidence="9">Cell membrane</location>
        <topology evidence="9">Multi-pass membrane protein</topology>
    </subcellularLocation>
</comment>
<evidence type="ECO:0000313" key="12">
    <source>
        <dbReference type="Proteomes" id="UP000192674"/>
    </source>
</evidence>
<protein>
    <recommendedName>
        <fullName evidence="9">Lipoprotein signal peptidase</fullName>
        <ecNumber evidence="9">3.4.23.36</ecNumber>
    </recommendedName>
    <alternativeName>
        <fullName evidence="9">Prolipoprotein signal peptidase</fullName>
    </alternativeName>
    <alternativeName>
        <fullName evidence="9">Signal peptidase II</fullName>
        <shortName evidence="9">SPase II</shortName>
    </alternativeName>
</protein>
<dbReference type="HAMAP" id="MF_00161">
    <property type="entry name" value="LspA"/>
    <property type="match status" value="1"/>
</dbReference>
<organism evidence="11 12">
    <name type="scientific">Kibdelosporangium aridum</name>
    <dbReference type="NCBI Taxonomy" id="2030"/>
    <lineage>
        <taxon>Bacteria</taxon>
        <taxon>Bacillati</taxon>
        <taxon>Actinomycetota</taxon>
        <taxon>Actinomycetes</taxon>
        <taxon>Pseudonocardiales</taxon>
        <taxon>Pseudonocardiaceae</taxon>
        <taxon>Kibdelosporangium</taxon>
    </lineage>
</organism>
<name>A0A1Y5X640_KIBAR</name>
<keyword evidence="2 9" id="KW-1003">Cell membrane</keyword>
<dbReference type="EMBL" id="FWXV01000001">
    <property type="protein sequence ID" value="SMC70683.1"/>
    <property type="molecule type" value="Genomic_DNA"/>
</dbReference>
<feature type="active site" evidence="9">
    <location>
        <position position="142"/>
    </location>
</feature>
<evidence type="ECO:0000256" key="9">
    <source>
        <dbReference type="HAMAP-Rule" id="MF_00161"/>
    </source>
</evidence>
<evidence type="ECO:0000256" key="8">
    <source>
        <dbReference type="ARBA" id="ARBA00023136"/>
    </source>
</evidence>
<dbReference type="EC" id="3.4.23.36" evidence="9"/>
<dbReference type="UniPathway" id="UPA00665"/>
<comment type="pathway">
    <text evidence="9">Protein modification; lipoprotein biosynthesis (signal peptide cleavage).</text>
</comment>
<gene>
    <name evidence="9" type="primary">lspA</name>
    <name evidence="11" type="ORF">SAMN05661093_01582</name>
</gene>
<dbReference type="OrthoDB" id="4308908at2"/>
<comment type="similarity">
    <text evidence="1 9 10">Belongs to the peptidase A8 family.</text>
</comment>
<evidence type="ECO:0000256" key="2">
    <source>
        <dbReference type="ARBA" id="ARBA00022475"/>
    </source>
</evidence>
<keyword evidence="7 9" id="KW-1133">Transmembrane helix</keyword>
<dbReference type="NCBIfam" id="TIGR00077">
    <property type="entry name" value="lspA"/>
    <property type="match status" value="1"/>
</dbReference>
<evidence type="ECO:0000256" key="4">
    <source>
        <dbReference type="ARBA" id="ARBA00022692"/>
    </source>
</evidence>
<dbReference type="GO" id="GO:0006508">
    <property type="term" value="P:proteolysis"/>
    <property type="evidence" value="ECO:0007669"/>
    <property type="project" value="UniProtKB-KW"/>
</dbReference>
<evidence type="ECO:0000313" key="11">
    <source>
        <dbReference type="EMBL" id="SMC70683.1"/>
    </source>
</evidence>
<dbReference type="InterPro" id="IPR001872">
    <property type="entry name" value="Peptidase_A8"/>
</dbReference>
<dbReference type="PANTHER" id="PTHR33695">
    <property type="entry name" value="LIPOPROTEIN SIGNAL PEPTIDASE"/>
    <property type="match status" value="1"/>
</dbReference>